<comment type="caution">
    <text evidence="2">The sequence shown here is derived from an EMBL/GenBank/DDBJ whole genome shotgun (WGS) entry which is preliminary data.</text>
</comment>
<dbReference type="SUPFAM" id="SSF56601">
    <property type="entry name" value="beta-lactamase/transpeptidase-like"/>
    <property type="match status" value="1"/>
</dbReference>
<gene>
    <name evidence="2" type="ORF">Psi02_08110</name>
</gene>
<accession>A0A8J3UGA4</accession>
<name>A0A8J3UGA4_9ACTN</name>
<evidence type="ECO:0000259" key="1">
    <source>
        <dbReference type="Pfam" id="PF00144"/>
    </source>
</evidence>
<evidence type="ECO:0000313" key="2">
    <source>
        <dbReference type="EMBL" id="GII44387.1"/>
    </source>
</evidence>
<keyword evidence="3" id="KW-1185">Reference proteome</keyword>
<proteinExistence type="predicted"/>
<dbReference type="InterPro" id="IPR012338">
    <property type="entry name" value="Beta-lactam/transpept-like"/>
</dbReference>
<dbReference type="Gene3D" id="3.40.710.10">
    <property type="entry name" value="DD-peptidase/beta-lactamase superfamily"/>
    <property type="match status" value="1"/>
</dbReference>
<dbReference type="InterPro" id="IPR001466">
    <property type="entry name" value="Beta-lactam-related"/>
</dbReference>
<dbReference type="EMBL" id="BOOQ01000003">
    <property type="protein sequence ID" value="GII44387.1"/>
    <property type="molecule type" value="Genomic_DNA"/>
</dbReference>
<dbReference type="Pfam" id="PF00144">
    <property type="entry name" value="Beta-lactamase"/>
    <property type="match status" value="1"/>
</dbReference>
<dbReference type="Proteomes" id="UP000644610">
    <property type="component" value="Unassembled WGS sequence"/>
</dbReference>
<reference evidence="2" key="1">
    <citation type="submission" date="2021-01" db="EMBL/GenBank/DDBJ databases">
        <title>Whole genome shotgun sequence of Planotetraspora silvatica NBRC 100141.</title>
        <authorList>
            <person name="Komaki H."/>
            <person name="Tamura T."/>
        </authorList>
    </citation>
    <scope>NUCLEOTIDE SEQUENCE</scope>
    <source>
        <strain evidence="2">NBRC 100141</strain>
    </source>
</reference>
<dbReference type="PANTHER" id="PTHR43283">
    <property type="entry name" value="BETA-LACTAMASE-RELATED"/>
    <property type="match status" value="1"/>
</dbReference>
<feature type="domain" description="Beta-lactamase-related" evidence="1">
    <location>
        <begin position="8"/>
        <end position="327"/>
    </location>
</feature>
<dbReference type="AlphaFoldDB" id="A0A8J3UGA4"/>
<evidence type="ECO:0000313" key="3">
    <source>
        <dbReference type="Proteomes" id="UP000644610"/>
    </source>
</evidence>
<organism evidence="2 3">
    <name type="scientific">Planotetraspora silvatica</name>
    <dbReference type="NCBI Taxonomy" id="234614"/>
    <lineage>
        <taxon>Bacteria</taxon>
        <taxon>Bacillati</taxon>
        <taxon>Actinomycetota</taxon>
        <taxon>Actinomycetes</taxon>
        <taxon>Streptosporangiales</taxon>
        <taxon>Streptosporangiaceae</taxon>
        <taxon>Planotetraspora</taxon>
    </lineage>
</organism>
<dbReference type="InterPro" id="IPR050789">
    <property type="entry name" value="Diverse_Enzym_Activities"/>
</dbReference>
<sequence>MSQNTLAQFVDTTATKFGVPGVAVGVWVGGRELYACHGVTSVDNPLPVDADTLFVLGSVTKSFTATALMRLVAEGRVELDAPVRRYVPELSLPDERAAAEITVLQLLNHTAGLDWRMSVETGEGDDALAAYVATMAESELIAPPGARASYSQVGYNLAGRIIEKVTGLTYERAIASLLFEPLGLSHSSFATSDVMTRRFAVGHNLTEDGTPAVARQWKDTRANNPGGGGASSVADQLRWARFHLGDGRAEDGAQVLPAEVLQRMKEQTVELRGSTLGDAFGICWFLRDVDGVRTVGHGGSANGQFAELLIVPERDFAVVALSNAGPDGGLAFNQSVVRWALEHYVGVVDRDPEPLPFDEARAREVVGSYENDMMTLIIATDGTGLTIECKIKPEIRAATDTELPPDLPPADLGLLAGDTDEYIVTSGALKGQRGFFTRDDNAVVGVDLAGRSSKRVPAASE</sequence>
<dbReference type="RefSeq" id="WP_203971918.1">
    <property type="nucleotide sequence ID" value="NZ_BAAAKY010000004.1"/>
</dbReference>
<protein>
    <recommendedName>
        <fullName evidence="1">Beta-lactamase-related domain-containing protein</fullName>
    </recommendedName>
</protein>
<dbReference type="PANTHER" id="PTHR43283:SF3">
    <property type="entry name" value="BETA-LACTAMASE FAMILY PROTEIN (AFU_ORTHOLOGUE AFUA_5G07500)"/>
    <property type="match status" value="1"/>
</dbReference>